<gene>
    <name evidence="1" type="ORF">FB567DRAFT_619056</name>
</gene>
<organism evidence="1 2">
    <name type="scientific">Paraphoma chrysanthemicola</name>
    <dbReference type="NCBI Taxonomy" id="798071"/>
    <lineage>
        <taxon>Eukaryota</taxon>
        <taxon>Fungi</taxon>
        <taxon>Dikarya</taxon>
        <taxon>Ascomycota</taxon>
        <taxon>Pezizomycotina</taxon>
        <taxon>Dothideomycetes</taxon>
        <taxon>Pleosporomycetidae</taxon>
        <taxon>Pleosporales</taxon>
        <taxon>Pleosporineae</taxon>
        <taxon>Phaeosphaeriaceae</taxon>
        <taxon>Paraphoma</taxon>
    </lineage>
</organism>
<comment type="caution">
    <text evidence="1">The sequence shown here is derived from an EMBL/GenBank/DDBJ whole genome shotgun (WGS) entry which is preliminary data.</text>
</comment>
<dbReference type="Proteomes" id="UP000813461">
    <property type="component" value="Unassembled WGS sequence"/>
</dbReference>
<sequence length="412" mass="47184">MVSQLVGAARWLYSLDTRATFVRKVVVDLDKTCSTICPYHWCPNAPPVGDCHGYQHALRMLDLLRQLWRNPSLELGFVHSKGKAHADYHPCNVSILLETNLDPKLLGIVTQAVRDDQLGLAKYGRQMQEIWIQRDCKEGRVVFRLSDCGMGSPKRHFSISPDGKTLAWKHDDTRPLLMNLPPDVRAKIFDLVSCSEIFDDRYTRGTVTWDLDAKTVTGASPVLSALCREGRLHRTCWHENRHAFKIKIYQIEVGIEHLHKLSHFRNYYRPGIWATRPRTRHTKPLDEKDSQDSQVEIILDFEIHPGYMSEDIRINLRDLLDVASSVRDIALLTVSISDGRGGSRAHATRSLDGIAHEASAPLQYSARGAWADGHLRIVQPPAPWTRVEKPVRYYWGQIETKDPRWFQVRTGW</sequence>
<dbReference type="AlphaFoldDB" id="A0A8K0W008"/>
<proteinExistence type="predicted"/>
<evidence type="ECO:0000313" key="1">
    <source>
        <dbReference type="EMBL" id="KAH7089763.1"/>
    </source>
</evidence>
<reference evidence="1" key="1">
    <citation type="journal article" date="2021" name="Nat. Commun.">
        <title>Genetic determinants of endophytism in the Arabidopsis root mycobiome.</title>
        <authorList>
            <person name="Mesny F."/>
            <person name="Miyauchi S."/>
            <person name="Thiergart T."/>
            <person name="Pickel B."/>
            <person name="Atanasova L."/>
            <person name="Karlsson M."/>
            <person name="Huettel B."/>
            <person name="Barry K.W."/>
            <person name="Haridas S."/>
            <person name="Chen C."/>
            <person name="Bauer D."/>
            <person name="Andreopoulos W."/>
            <person name="Pangilinan J."/>
            <person name="LaButti K."/>
            <person name="Riley R."/>
            <person name="Lipzen A."/>
            <person name="Clum A."/>
            <person name="Drula E."/>
            <person name="Henrissat B."/>
            <person name="Kohler A."/>
            <person name="Grigoriev I.V."/>
            <person name="Martin F.M."/>
            <person name="Hacquard S."/>
        </authorList>
    </citation>
    <scope>NUCLEOTIDE SEQUENCE</scope>
    <source>
        <strain evidence="1">MPI-SDFR-AT-0120</strain>
    </source>
</reference>
<keyword evidence="2" id="KW-1185">Reference proteome</keyword>
<evidence type="ECO:0000313" key="2">
    <source>
        <dbReference type="Proteomes" id="UP000813461"/>
    </source>
</evidence>
<name>A0A8K0W008_9PLEO</name>
<accession>A0A8K0W008</accession>
<dbReference type="EMBL" id="JAGMVJ010000006">
    <property type="protein sequence ID" value="KAH7089763.1"/>
    <property type="molecule type" value="Genomic_DNA"/>
</dbReference>
<dbReference type="OrthoDB" id="3673741at2759"/>
<protein>
    <submittedName>
        <fullName evidence="1">Uncharacterized protein</fullName>
    </submittedName>
</protein>